<dbReference type="VEuPathDB" id="FungiDB:RhiirA1_517110"/>
<name>A0A2N0PTI1_9GLOM</name>
<dbReference type="Proteomes" id="UP000232722">
    <property type="component" value="Unassembled WGS sequence"/>
</dbReference>
<proteinExistence type="predicted"/>
<evidence type="ECO:0000313" key="2">
    <source>
        <dbReference type="Proteomes" id="UP000232722"/>
    </source>
</evidence>
<evidence type="ECO:0000313" key="1">
    <source>
        <dbReference type="EMBL" id="PKC10131.1"/>
    </source>
</evidence>
<organism evidence="1 2">
    <name type="scientific">Rhizophagus irregularis</name>
    <dbReference type="NCBI Taxonomy" id="588596"/>
    <lineage>
        <taxon>Eukaryota</taxon>
        <taxon>Fungi</taxon>
        <taxon>Fungi incertae sedis</taxon>
        <taxon>Mucoromycota</taxon>
        <taxon>Glomeromycotina</taxon>
        <taxon>Glomeromycetes</taxon>
        <taxon>Glomerales</taxon>
        <taxon>Glomeraceae</taxon>
        <taxon>Rhizophagus</taxon>
    </lineage>
</organism>
<gene>
    <name evidence="1" type="ORF">RhiirA5_374904</name>
</gene>
<dbReference type="VEuPathDB" id="FungiDB:FUN_016582"/>
<sequence length="575" mass="66778">MVELTESYNCLCLNNGYVFQVEVYNNKNDNDDKKFFKTGGDEIPFEKLKVGQLVKLIANNEKLPNKLNLWKVDVGESKLNPNSTEDDIKNLGGVFMTNQSKFIKYFPDGYYLSDEENINIVIVIATTIELERKRPFMEEETTITKREMRSWTVNYTLRQEDHGIFYYVKPIGNDELLKMIQTAYPRLEDVGVLRKVFKTIFDTEEYTFCGISNELSLMGSPVNDDDIKNLGGVFMTNQSKFIKYFLDGYYPSDEENINIVVVIATTIELERKRPFMEEETTSTKRAMRSWTVNSTLRQKDCGACIKRDACVHINFESLSSFESSDDLKINSSDDFQETFDQSKWKKRIVLLIDEFGKLYEADENVRSSYLETFHGMKSSRNNYAIWSIVTIGTFNILYFKSEKASTVPFNVNEPYENPNFMWNQVQFLYNEFVNNFNFTIDPKIIKDIYNLSNRHGLVCLCGCSIQNNLVKEIVDDKLSFLSWFLGVFDFVLIYNDVEDQLVQFLVAEGVLIRDETTKNGYKMSSALVDMLVQRRVIPEMAIQFFDKDIISSAFDRSYKIADDLYVEGEKSRQVP</sequence>
<dbReference type="VEuPathDB" id="FungiDB:RhiirFUN_016636"/>
<dbReference type="AlphaFoldDB" id="A0A2N0PTI1"/>
<dbReference type="VEuPathDB" id="FungiDB:RhiirFUN_024551"/>
<accession>A0A2N0PTI1</accession>
<protein>
    <recommendedName>
        <fullName evidence="3">Crinkler family protein</fullName>
    </recommendedName>
</protein>
<comment type="caution">
    <text evidence="1">The sequence shown here is derived from an EMBL/GenBank/DDBJ whole genome shotgun (WGS) entry which is preliminary data.</text>
</comment>
<dbReference type="EMBL" id="LLXJ01000404">
    <property type="protein sequence ID" value="PKC10131.1"/>
    <property type="molecule type" value="Genomic_DNA"/>
</dbReference>
<reference evidence="1 2" key="2">
    <citation type="submission" date="2017-09" db="EMBL/GenBank/DDBJ databases">
        <title>Extensive intraspecific genome diversity in a model arbuscular mycorrhizal fungus.</title>
        <authorList>
            <person name="Chen E.C."/>
            <person name="Morin E."/>
            <person name="Beaudet D."/>
            <person name="Noel J."/>
            <person name="Ndikumana S."/>
            <person name="Charron P."/>
            <person name="St-Onge C."/>
            <person name="Giorgi J."/>
            <person name="Grigoriev I.V."/>
            <person name="Roux C."/>
            <person name="Martin F.M."/>
            <person name="Corradi N."/>
        </authorList>
    </citation>
    <scope>NUCLEOTIDE SEQUENCE [LARGE SCALE GENOMIC DNA]</scope>
    <source>
        <strain evidence="1 2">A5</strain>
    </source>
</reference>
<reference evidence="1 2" key="1">
    <citation type="submission" date="2016-04" db="EMBL/GenBank/DDBJ databases">
        <title>Genome analyses suggest a sexual origin of heterokaryosis in a supposedly ancient asexual fungus.</title>
        <authorList>
            <person name="Ropars J."/>
            <person name="Sedzielewska K."/>
            <person name="Noel J."/>
            <person name="Charron P."/>
            <person name="Farinelli L."/>
            <person name="Marton T."/>
            <person name="Kruger M."/>
            <person name="Pelin A."/>
            <person name="Brachmann A."/>
            <person name="Corradi N."/>
        </authorList>
    </citation>
    <scope>NUCLEOTIDE SEQUENCE [LARGE SCALE GENOMIC DNA]</scope>
    <source>
        <strain evidence="1 2">A5</strain>
    </source>
</reference>
<evidence type="ECO:0008006" key="3">
    <source>
        <dbReference type="Google" id="ProtNLM"/>
    </source>
</evidence>